<dbReference type="Proteomes" id="UP000499080">
    <property type="component" value="Unassembled WGS sequence"/>
</dbReference>
<proteinExistence type="predicted"/>
<feature type="region of interest" description="Disordered" evidence="1">
    <location>
        <begin position="159"/>
        <end position="179"/>
    </location>
</feature>
<feature type="compositionally biased region" description="Polar residues" evidence="1">
    <location>
        <begin position="166"/>
        <end position="179"/>
    </location>
</feature>
<reference evidence="2 3" key="1">
    <citation type="journal article" date="2019" name="Sci. Rep.">
        <title>Orb-weaving spider Araneus ventricosus genome elucidates the spidroin gene catalogue.</title>
        <authorList>
            <person name="Kono N."/>
            <person name="Nakamura H."/>
            <person name="Ohtoshi R."/>
            <person name="Moran D.A.P."/>
            <person name="Shinohara A."/>
            <person name="Yoshida Y."/>
            <person name="Fujiwara M."/>
            <person name="Mori M."/>
            <person name="Tomita M."/>
            <person name="Arakawa K."/>
        </authorList>
    </citation>
    <scope>NUCLEOTIDE SEQUENCE [LARGE SCALE GENOMIC DNA]</scope>
</reference>
<evidence type="ECO:0000313" key="3">
    <source>
        <dbReference type="Proteomes" id="UP000499080"/>
    </source>
</evidence>
<evidence type="ECO:0000313" key="2">
    <source>
        <dbReference type="EMBL" id="GBO03817.1"/>
    </source>
</evidence>
<gene>
    <name evidence="2" type="ORF">AVEN_90449_1</name>
</gene>
<sequence length="203" mass="23333">MIRLNEIKNLKCRAKPVGEFMHVFTNSSKDHRELTGYLNEQNIQYYVVPSRAEKPIKIVIKCLPRDTETEEIKEGLTKKVLKERKKPVNFNTEAPNQNTQLAETPISADTGFPPSQETVNFTPPQVILANKEELADLYRLLKQMQIILAKVPDVKRHSMKWEKQRTQSTNFSSLPKNLATTPKPLSDPFPFLDLTMIANFCHL</sequence>
<dbReference type="EMBL" id="BGPR01030996">
    <property type="protein sequence ID" value="GBO03817.1"/>
    <property type="molecule type" value="Genomic_DNA"/>
</dbReference>
<dbReference type="AlphaFoldDB" id="A0A4Y2TWT6"/>
<keyword evidence="3" id="KW-1185">Reference proteome</keyword>
<organism evidence="2 3">
    <name type="scientific">Araneus ventricosus</name>
    <name type="common">Orbweaver spider</name>
    <name type="synonym">Epeira ventricosa</name>
    <dbReference type="NCBI Taxonomy" id="182803"/>
    <lineage>
        <taxon>Eukaryota</taxon>
        <taxon>Metazoa</taxon>
        <taxon>Ecdysozoa</taxon>
        <taxon>Arthropoda</taxon>
        <taxon>Chelicerata</taxon>
        <taxon>Arachnida</taxon>
        <taxon>Araneae</taxon>
        <taxon>Araneomorphae</taxon>
        <taxon>Entelegynae</taxon>
        <taxon>Araneoidea</taxon>
        <taxon>Araneidae</taxon>
        <taxon>Araneus</taxon>
    </lineage>
</organism>
<protein>
    <recommendedName>
        <fullName evidence="4">Pre-C2HC domain-containing protein</fullName>
    </recommendedName>
</protein>
<comment type="caution">
    <text evidence="2">The sequence shown here is derived from an EMBL/GenBank/DDBJ whole genome shotgun (WGS) entry which is preliminary data.</text>
</comment>
<name>A0A4Y2TWT6_ARAVE</name>
<accession>A0A4Y2TWT6</accession>
<evidence type="ECO:0008006" key="4">
    <source>
        <dbReference type="Google" id="ProtNLM"/>
    </source>
</evidence>
<evidence type="ECO:0000256" key="1">
    <source>
        <dbReference type="SAM" id="MobiDB-lite"/>
    </source>
</evidence>